<keyword evidence="1" id="KW-0808">Transferase</keyword>
<dbReference type="SUPFAM" id="SSF55729">
    <property type="entry name" value="Acyl-CoA N-acyltransferases (Nat)"/>
    <property type="match status" value="1"/>
</dbReference>
<evidence type="ECO:0000256" key="2">
    <source>
        <dbReference type="ARBA" id="ARBA00023315"/>
    </source>
</evidence>
<dbReference type="InterPro" id="IPR050832">
    <property type="entry name" value="Bact_Acetyltransf"/>
</dbReference>
<proteinExistence type="predicted"/>
<feature type="domain" description="N-acetyltransferase" evidence="3">
    <location>
        <begin position="12"/>
        <end position="160"/>
    </location>
</feature>
<dbReference type="InterPro" id="IPR000182">
    <property type="entry name" value="GNAT_dom"/>
</dbReference>
<dbReference type="PANTHER" id="PTHR43877">
    <property type="entry name" value="AMINOALKYLPHOSPHONATE N-ACETYLTRANSFERASE-RELATED-RELATED"/>
    <property type="match status" value="1"/>
</dbReference>
<evidence type="ECO:0000313" key="5">
    <source>
        <dbReference type="Proteomes" id="UP000177167"/>
    </source>
</evidence>
<dbReference type="PROSITE" id="PS51186">
    <property type="entry name" value="GNAT"/>
    <property type="match status" value="1"/>
</dbReference>
<dbReference type="GO" id="GO:0016747">
    <property type="term" value="F:acyltransferase activity, transferring groups other than amino-acyl groups"/>
    <property type="evidence" value="ECO:0007669"/>
    <property type="project" value="InterPro"/>
</dbReference>
<sequence>MREKMTGTFSVEVLRKGVEERDIDAINSLVAQLLGKVKKGNKRSSQNRRTVTLLQEVAAIMVVRNGGSIVGLGIFSEKPTLTHKVGWIDDLVVDENFRRRGVGEALIKAMIEAGKDRGLERLNCTCRPEKVPANNLCLKVGFKFIGTINGTNFHTFEYGS</sequence>
<organism evidence="4 5">
    <name type="scientific">Candidatus Yanofskybacteria bacterium RIFCSPHIGHO2_02_FULL_41_11</name>
    <dbReference type="NCBI Taxonomy" id="1802675"/>
    <lineage>
        <taxon>Bacteria</taxon>
        <taxon>Candidatus Yanofskyibacteriota</taxon>
    </lineage>
</organism>
<dbReference type="CDD" id="cd04301">
    <property type="entry name" value="NAT_SF"/>
    <property type="match status" value="1"/>
</dbReference>
<keyword evidence="2" id="KW-0012">Acyltransferase</keyword>
<gene>
    <name evidence="4" type="ORF">A3J46_03030</name>
</gene>
<protein>
    <recommendedName>
        <fullName evidence="3">N-acetyltransferase domain-containing protein</fullName>
    </recommendedName>
</protein>
<dbReference type="InterPro" id="IPR016181">
    <property type="entry name" value="Acyl_CoA_acyltransferase"/>
</dbReference>
<dbReference type="Pfam" id="PF00583">
    <property type="entry name" value="Acetyltransf_1"/>
    <property type="match status" value="1"/>
</dbReference>
<name>A0A1F8F657_9BACT</name>
<reference evidence="4 5" key="1">
    <citation type="journal article" date="2016" name="Nat. Commun.">
        <title>Thousands of microbial genomes shed light on interconnected biogeochemical processes in an aquifer system.</title>
        <authorList>
            <person name="Anantharaman K."/>
            <person name="Brown C.T."/>
            <person name="Hug L.A."/>
            <person name="Sharon I."/>
            <person name="Castelle C.J."/>
            <person name="Probst A.J."/>
            <person name="Thomas B.C."/>
            <person name="Singh A."/>
            <person name="Wilkins M.J."/>
            <person name="Karaoz U."/>
            <person name="Brodie E.L."/>
            <person name="Williams K.H."/>
            <person name="Hubbard S.S."/>
            <person name="Banfield J.F."/>
        </authorList>
    </citation>
    <scope>NUCLEOTIDE SEQUENCE [LARGE SCALE GENOMIC DNA]</scope>
</reference>
<dbReference type="EMBL" id="MGJP01000058">
    <property type="protein sequence ID" value="OGN08647.1"/>
    <property type="molecule type" value="Genomic_DNA"/>
</dbReference>
<evidence type="ECO:0000259" key="3">
    <source>
        <dbReference type="PROSITE" id="PS51186"/>
    </source>
</evidence>
<dbReference type="AlphaFoldDB" id="A0A1F8F657"/>
<evidence type="ECO:0000313" key="4">
    <source>
        <dbReference type="EMBL" id="OGN08647.1"/>
    </source>
</evidence>
<dbReference type="Proteomes" id="UP000177167">
    <property type="component" value="Unassembled WGS sequence"/>
</dbReference>
<dbReference type="Gene3D" id="3.40.630.30">
    <property type="match status" value="1"/>
</dbReference>
<evidence type="ECO:0000256" key="1">
    <source>
        <dbReference type="ARBA" id="ARBA00022679"/>
    </source>
</evidence>
<accession>A0A1F8F657</accession>
<comment type="caution">
    <text evidence="4">The sequence shown here is derived from an EMBL/GenBank/DDBJ whole genome shotgun (WGS) entry which is preliminary data.</text>
</comment>